<evidence type="ECO:0000313" key="1">
    <source>
        <dbReference type="EMBL" id="GAG25131.1"/>
    </source>
</evidence>
<organism evidence="1">
    <name type="scientific">marine sediment metagenome</name>
    <dbReference type="NCBI Taxonomy" id="412755"/>
    <lineage>
        <taxon>unclassified sequences</taxon>
        <taxon>metagenomes</taxon>
        <taxon>ecological metagenomes</taxon>
    </lineage>
</organism>
<protein>
    <submittedName>
        <fullName evidence="1">Uncharacterized protein</fullName>
    </submittedName>
</protein>
<proteinExistence type="predicted"/>
<sequence>MAKKERFSILGALVRAVTPGGRVGGEVIKAQARIAASGAMAVARGARFIADPADISGRVFRGLGAQIGGRVTQKVFEQGRVPERVADVISGVGGTLGKISARALEKEQTKQRIARAQERGIEERR</sequence>
<dbReference type="AlphaFoldDB" id="X0XJH8"/>
<reference evidence="1" key="1">
    <citation type="journal article" date="2014" name="Front. Microbiol.">
        <title>High frequency of phylogenetically diverse reductive dehalogenase-homologous genes in deep subseafloor sedimentary metagenomes.</title>
        <authorList>
            <person name="Kawai M."/>
            <person name="Futagami T."/>
            <person name="Toyoda A."/>
            <person name="Takaki Y."/>
            <person name="Nishi S."/>
            <person name="Hori S."/>
            <person name="Arai W."/>
            <person name="Tsubouchi T."/>
            <person name="Morono Y."/>
            <person name="Uchiyama I."/>
            <person name="Ito T."/>
            <person name="Fujiyama A."/>
            <person name="Inagaki F."/>
            <person name="Takami H."/>
        </authorList>
    </citation>
    <scope>NUCLEOTIDE SEQUENCE</scope>
    <source>
        <strain evidence="1">Expedition CK06-06</strain>
    </source>
</reference>
<accession>X0XJH8</accession>
<dbReference type="EMBL" id="BARS01034690">
    <property type="protein sequence ID" value="GAG25131.1"/>
    <property type="molecule type" value="Genomic_DNA"/>
</dbReference>
<name>X0XJH8_9ZZZZ</name>
<comment type="caution">
    <text evidence="1">The sequence shown here is derived from an EMBL/GenBank/DDBJ whole genome shotgun (WGS) entry which is preliminary data.</text>
</comment>
<feature type="non-terminal residue" evidence="1">
    <location>
        <position position="125"/>
    </location>
</feature>
<gene>
    <name evidence="1" type="ORF">S01H1_53565</name>
</gene>